<proteinExistence type="predicted"/>
<evidence type="ECO:0000313" key="3">
    <source>
        <dbReference type="Ensembl" id="ENSCUSP00005028678.1"/>
    </source>
</evidence>
<dbReference type="AlphaFoldDB" id="A0A8C3VI82"/>
<reference evidence="3" key="1">
    <citation type="submission" date="2020-10" db="EMBL/GenBank/DDBJ databases">
        <title>Catharus ustulatus (Swainson's thrush) genome, bCatUst1, primary haplotype v2.</title>
        <authorList>
            <person name="Delmore K."/>
            <person name="Vafadar M."/>
            <person name="Formenti G."/>
            <person name="Chow W."/>
            <person name="Pelan S."/>
            <person name="Howe K."/>
            <person name="Rhie A."/>
            <person name="Mountcastle J."/>
            <person name="Haase B."/>
            <person name="Fedrigo O."/>
            <person name="Jarvis E.D."/>
        </authorList>
    </citation>
    <scope>NUCLEOTIDE SEQUENCE [LARGE SCALE GENOMIC DNA]</scope>
</reference>
<dbReference type="Proteomes" id="UP000694563">
    <property type="component" value="Chromosome 6"/>
</dbReference>
<evidence type="ECO:0000313" key="4">
    <source>
        <dbReference type="Proteomes" id="UP000694563"/>
    </source>
</evidence>
<feature type="region of interest" description="Disordered" evidence="1">
    <location>
        <begin position="263"/>
        <end position="282"/>
    </location>
</feature>
<dbReference type="SUPFAM" id="SSF50729">
    <property type="entry name" value="PH domain-like"/>
    <property type="match status" value="1"/>
</dbReference>
<dbReference type="InterPro" id="IPR001849">
    <property type="entry name" value="PH_domain"/>
</dbReference>
<dbReference type="Gene3D" id="2.30.29.30">
    <property type="entry name" value="Pleckstrin-homology domain (PH domain)/Phosphotyrosine-binding domain (PTB)"/>
    <property type="match status" value="1"/>
</dbReference>
<dbReference type="SMART" id="SM00233">
    <property type="entry name" value="PH"/>
    <property type="match status" value="1"/>
</dbReference>
<evidence type="ECO:0000259" key="2">
    <source>
        <dbReference type="PROSITE" id="PS50003"/>
    </source>
</evidence>
<protein>
    <submittedName>
        <fullName evidence="3">Pleckstrin homology and coiled-coil domain containing D1</fullName>
    </submittedName>
</protein>
<dbReference type="CDD" id="cd13281">
    <property type="entry name" value="PH_PLEKHD1"/>
    <property type="match status" value="1"/>
</dbReference>
<dbReference type="InterPro" id="IPR011993">
    <property type="entry name" value="PH-like_dom_sf"/>
</dbReference>
<dbReference type="PROSITE" id="PS50003">
    <property type="entry name" value="PH_DOMAIN"/>
    <property type="match status" value="1"/>
</dbReference>
<sequence>MFASKSSAVSPSPSMEQADSDALDISTKVQLYGVLWKRPFGRQSAKWSRRFFIIKESFLLYYAESEKKSFESNKYFNIHPKGVIPLGGCIVEPKEEANMPYAIKISHEDFHGNIVLAAESEFEQAQWLEMLQESGKVTWKNAQLGEAMIESLEAQGLQLAKEKQEYLGKSLPLCWQGTILSSLLEQELERLNQMLEAEKQRFEEVVRELRLEQEEIRRELELTARSLKGVEEEKKELRSLTQSLQNTLEELSLEKQQMLEMLEENESQVPTPTSPSKEQSPKWGLHCSLRQIEEKMQQLLQEKLLAEKRMKENEERSRALEEEREFYSSQSQALQNSLSELTAEKQQAERDLKAEVKVRMDLERRLREAEEALQSLEQGLNSLNCNKEKERKMKADVSNLRKFFEECIRNAELEAKMPVIMKNSVYIHKAATRRIKSCRFRCRRTSASWNDMKQSQSFIFSHAEAENIEELKEAAKRLSRDQRFRKTIYQIMRSQKDSASGDKK</sequence>
<accession>A0A8C3VI82</accession>
<evidence type="ECO:0000256" key="1">
    <source>
        <dbReference type="SAM" id="MobiDB-lite"/>
    </source>
</evidence>
<feature type="compositionally biased region" description="Polar residues" evidence="1">
    <location>
        <begin position="268"/>
        <end position="278"/>
    </location>
</feature>
<keyword evidence="4" id="KW-1185">Reference proteome</keyword>
<gene>
    <name evidence="3" type="primary">PLEKHD1</name>
</gene>
<dbReference type="PANTHER" id="PTHR14383">
    <property type="entry name" value="SWAP-70 RECOMBINASE"/>
    <property type="match status" value="1"/>
</dbReference>
<organism evidence="3 4">
    <name type="scientific">Catharus ustulatus</name>
    <name type="common">Russet-backed thrush</name>
    <name type="synonym">Hylocichla ustulatus</name>
    <dbReference type="NCBI Taxonomy" id="91951"/>
    <lineage>
        <taxon>Eukaryota</taxon>
        <taxon>Metazoa</taxon>
        <taxon>Chordata</taxon>
        <taxon>Craniata</taxon>
        <taxon>Vertebrata</taxon>
        <taxon>Euteleostomi</taxon>
        <taxon>Archelosauria</taxon>
        <taxon>Archosauria</taxon>
        <taxon>Dinosauria</taxon>
        <taxon>Saurischia</taxon>
        <taxon>Theropoda</taxon>
        <taxon>Coelurosauria</taxon>
        <taxon>Aves</taxon>
        <taxon>Neognathae</taxon>
        <taxon>Neoaves</taxon>
        <taxon>Telluraves</taxon>
        <taxon>Australaves</taxon>
        <taxon>Passeriformes</taxon>
        <taxon>Turdidae</taxon>
        <taxon>Catharus</taxon>
    </lineage>
</organism>
<reference evidence="3" key="2">
    <citation type="submission" date="2025-08" db="UniProtKB">
        <authorList>
            <consortium name="Ensembl"/>
        </authorList>
    </citation>
    <scope>IDENTIFICATION</scope>
</reference>
<feature type="domain" description="PH" evidence="2">
    <location>
        <begin position="28"/>
        <end position="136"/>
    </location>
</feature>
<dbReference type="PANTHER" id="PTHR14383:SF1">
    <property type="entry name" value="PLECKSTRIN HOMOLOGY DOMAIN-CONTAINING FAMILY D MEMBER 1"/>
    <property type="match status" value="1"/>
</dbReference>
<name>A0A8C3VI82_CATUS</name>
<reference evidence="3" key="3">
    <citation type="submission" date="2025-09" db="UniProtKB">
        <authorList>
            <consortium name="Ensembl"/>
        </authorList>
    </citation>
    <scope>IDENTIFICATION</scope>
</reference>
<dbReference type="Ensembl" id="ENSCUST00005029668.1">
    <property type="protein sequence ID" value="ENSCUSP00005028678.1"/>
    <property type="gene ID" value="ENSCUSG00005017463.1"/>
</dbReference>
<dbReference type="Pfam" id="PF00169">
    <property type="entry name" value="PH"/>
    <property type="match status" value="1"/>
</dbReference>